<protein>
    <recommendedName>
        <fullName evidence="3">protein O-GlcNAc transferase</fullName>
        <ecNumber evidence="3">2.4.1.255</ecNumber>
    </recommendedName>
</protein>
<evidence type="ECO:0000256" key="3">
    <source>
        <dbReference type="ARBA" id="ARBA00011970"/>
    </source>
</evidence>
<organism evidence="11 12">
    <name type="scientific">Paraburkholderia lycopersici</name>
    <dbReference type="NCBI Taxonomy" id="416944"/>
    <lineage>
        <taxon>Bacteria</taxon>
        <taxon>Pseudomonadati</taxon>
        <taxon>Pseudomonadota</taxon>
        <taxon>Betaproteobacteria</taxon>
        <taxon>Burkholderiales</taxon>
        <taxon>Burkholderiaceae</taxon>
        <taxon>Paraburkholderia</taxon>
    </lineage>
</organism>
<proteinExistence type="inferred from homology"/>
<evidence type="ECO:0000256" key="1">
    <source>
        <dbReference type="ARBA" id="ARBA00004922"/>
    </source>
</evidence>
<evidence type="ECO:0000256" key="2">
    <source>
        <dbReference type="ARBA" id="ARBA00005386"/>
    </source>
</evidence>
<dbReference type="PANTHER" id="PTHR44835">
    <property type="entry name" value="UDP-N-ACETYLGLUCOSAMINE--PEPTIDE N-ACETYLGLUCOSAMINYLTRANSFERASE SPINDLY-RELATED"/>
    <property type="match status" value="1"/>
</dbReference>
<evidence type="ECO:0000256" key="4">
    <source>
        <dbReference type="ARBA" id="ARBA00022676"/>
    </source>
</evidence>
<feature type="repeat" description="TPR" evidence="8">
    <location>
        <begin position="55"/>
        <end position="88"/>
    </location>
</feature>
<dbReference type="Pfam" id="PF13432">
    <property type="entry name" value="TPR_16"/>
    <property type="match status" value="1"/>
</dbReference>
<evidence type="ECO:0000256" key="7">
    <source>
        <dbReference type="ARBA" id="ARBA00022803"/>
    </source>
</evidence>
<comment type="similarity">
    <text evidence="2">Belongs to the glycosyltransferase 41 family. O-GlcNAc transferase subfamily.</text>
</comment>
<evidence type="ECO:0000259" key="10">
    <source>
        <dbReference type="Pfam" id="PF13844"/>
    </source>
</evidence>
<dbReference type="Pfam" id="PF13844">
    <property type="entry name" value="Glyco_transf_41"/>
    <property type="match status" value="2"/>
</dbReference>
<dbReference type="SMART" id="SM00028">
    <property type="entry name" value="TPR"/>
    <property type="match status" value="6"/>
</dbReference>
<dbReference type="Pfam" id="PF13181">
    <property type="entry name" value="TPR_8"/>
    <property type="match status" value="1"/>
</dbReference>
<evidence type="ECO:0000256" key="5">
    <source>
        <dbReference type="ARBA" id="ARBA00022679"/>
    </source>
</evidence>
<dbReference type="PROSITE" id="PS50005">
    <property type="entry name" value="TPR"/>
    <property type="match status" value="4"/>
</dbReference>
<dbReference type="OrthoDB" id="101857at2"/>
<dbReference type="Gene3D" id="3.40.50.2000">
    <property type="entry name" value="Glycogen Phosphorylase B"/>
    <property type="match status" value="1"/>
</dbReference>
<name>A0A1G6T5G8_9BURK</name>
<evidence type="ECO:0000256" key="6">
    <source>
        <dbReference type="ARBA" id="ARBA00022737"/>
    </source>
</evidence>
<dbReference type="EC" id="2.4.1.255" evidence="3"/>
<keyword evidence="7 8" id="KW-0802">TPR repeat</keyword>
<dbReference type="Pfam" id="PF14559">
    <property type="entry name" value="TPR_19"/>
    <property type="match status" value="2"/>
</dbReference>
<comment type="pathway">
    <text evidence="1">Protein modification; protein glycosylation.</text>
</comment>
<dbReference type="EMBL" id="FMYQ01000016">
    <property type="protein sequence ID" value="SDD24279.1"/>
    <property type="molecule type" value="Genomic_DNA"/>
</dbReference>
<dbReference type="InterPro" id="IPR011990">
    <property type="entry name" value="TPR-like_helical_dom_sf"/>
</dbReference>
<evidence type="ECO:0000256" key="8">
    <source>
        <dbReference type="PROSITE-ProRule" id="PRU00339"/>
    </source>
</evidence>
<feature type="repeat" description="TPR" evidence="8">
    <location>
        <begin position="222"/>
        <end position="255"/>
    </location>
</feature>
<feature type="repeat" description="TPR" evidence="8">
    <location>
        <begin position="324"/>
        <end position="357"/>
    </location>
</feature>
<dbReference type="Gene3D" id="1.25.40.10">
    <property type="entry name" value="Tetratricopeptide repeat domain"/>
    <property type="match status" value="2"/>
</dbReference>
<sequence>MTSLSAPDPTLAAASPQNRDLALVLQAAIAHHQKQEYDEAAALYASIIDAEKDQLDAHYNFGVLLMQTGKPGDAVPHFEAVLGQAPKNGQVWIYYINALVGSQQSEAARLALDLAQQQGLPDTVVRTLRARIDGTEVPEPEATQEKPAAIAPQPAVREDAPPPAEPAEPAETDTDASTRTKLDTRRASLKEMRQFQHLFNNGKIDAALKVARRLTERYPAHGDCWFELGRTLHRIGDHAGAIEAAQHAARLLPDRIGIHITLTNWLYTARRFREVETYCRQALEKFPESGPLHRNLGIALQEMGRYADAVAEIRRAVELAPNSAHECDALANSLLKQGLFEEADTAFRRALELAPMEAITHSNLLFCRMHKYDLDPDVAFAEQREFAARHEVAFRAHPPRHTNDRNPSRCLKIGFVSGDLVNHPVAYFFLSILEHLARDPGLSIHIYSNYAVTDSFTGRIRVHAKTWNEISGMTNDAVAQKIRDDGIDILVDLTGHTGRNRLVAFARKPAPIQASWIGNPCTTGLDSVDYYLSDRFVTPLEQFESRFSEKLVFLPALAPFKPHPKAPRVNELPALKNGFITFGSFSRILKIGPEVVALWARVLREIPDSRMVIGAITSQEQMAKLTGLLLSEGIEISRIKFLIRGSVEHYLLQHHLVDVCLDTFPFGNSTTTMQALWMGVPTMTLPGTSMASRSSTGWLSHLGLDSAFVAQDKDDFVRKCVALAADPQALAVVRRELREYCRQSVLIDARAIADAAARAFRIMWQRWCDGLKPEHFEVLAQASEAPAAEPEQQQEPEPEAVGGIATLPNHIYQIHYSDETREQVEPGFVPLDNTGLRPDWREYWPIRRFLLEEPLDPNARYGFLSPRFAVKTGLTSDDVFSFLSTVPDDVDVVTFSPFFDQAAFTLNVFEHAANVHPNIAPVIDEVLKIVAPDIRISDVIMSSVETIFCNYFVAKPAFWAQWLEKCEQIFELAESGDTPLAQRLNGDVDYERAGVGAAPSKVFIVERIASLILATQPGWKVRQFDPVKIHMSNSAIARFRDELLALDALKHMARATGFSQYLGAYRERRAQLEIFMRGGRLASKT</sequence>
<dbReference type="RefSeq" id="WP_091999260.1">
    <property type="nucleotide sequence ID" value="NZ_FMYQ01000016.1"/>
</dbReference>
<feature type="domain" description="O-GlcNAc transferase C-terminal" evidence="10">
    <location>
        <begin position="575"/>
        <end position="752"/>
    </location>
</feature>
<evidence type="ECO:0000256" key="9">
    <source>
        <dbReference type="SAM" id="MobiDB-lite"/>
    </source>
</evidence>
<dbReference type="STRING" id="416944.SAMN05421548_116126"/>
<reference evidence="12" key="1">
    <citation type="submission" date="2016-09" db="EMBL/GenBank/DDBJ databases">
        <authorList>
            <person name="Varghese N."/>
            <person name="Submissions S."/>
        </authorList>
    </citation>
    <scope>NUCLEOTIDE SEQUENCE [LARGE SCALE GENOMIC DNA]</scope>
    <source>
        <strain evidence="12">TNe-862</strain>
    </source>
</reference>
<dbReference type="InterPro" id="IPR019734">
    <property type="entry name" value="TPR_rpt"/>
</dbReference>
<keyword evidence="4" id="KW-0328">Glycosyltransferase</keyword>
<keyword evidence="5 11" id="KW-0808">Transferase</keyword>
<evidence type="ECO:0000313" key="12">
    <source>
        <dbReference type="Proteomes" id="UP000198908"/>
    </source>
</evidence>
<accession>A0A1G6T5G8</accession>
<keyword evidence="12" id="KW-1185">Reference proteome</keyword>
<dbReference type="InterPro" id="IPR051939">
    <property type="entry name" value="Glycosyltr_41/O-GlcNAc_trsf"/>
</dbReference>
<dbReference type="SUPFAM" id="SSF48452">
    <property type="entry name" value="TPR-like"/>
    <property type="match status" value="1"/>
</dbReference>
<dbReference type="GO" id="GO:0097363">
    <property type="term" value="F:protein O-acetylglucosaminyltransferase activity"/>
    <property type="evidence" value="ECO:0007669"/>
    <property type="project" value="UniProtKB-EC"/>
</dbReference>
<feature type="repeat" description="TPR" evidence="8">
    <location>
        <begin position="290"/>
        <end position="323"/>
    </location>
</feature>
<dbReference type="InterPro" id="IPR029489">
    <property type="entry name" value="OGT/SEC/SPY_C"/>
</dbReference>
<feature type="region of interest" description="Disordered" evidence="9">
    <location>
        <begin position="135"/>
        <end position="180"/>
    </location>
</feature>
<dbReference type="PANTHER" id="PTHR44835:SF1">
    <property type="entry name" value="PROTEIN O-GLCNAC TRANSFERASE"/>
    <property type="match status" value="1"/>
</dbReference>
<evidence type="ECO:0000313" key="11">
    <source>
        <dbReference type="EMBL" id="SDD24279.1"/>
    </source>
</evidence>
<gene>
    <name evidence="11" type="ORF">SAMN05421548_116126</name>
</gene>
<dbReference type="Gene3D" id="3.40.50.11380">
    <property type="match status" value="1"/>
</dbReference>
<dbReference type="Proteomes" id="UP000198908">
    <property type="component" value="Unassembled WGS sequence"/>
</dbReference>
<dbReference type="AlphaFoldDB" id="A0A1G6T5G8"/>
<keyword evidence="6" id="KW-0677">Repeat</keyword>
<feature type="domain" description="O-GlcNAc transferase C-terminal" evidence="10">
    <location>
        <begin position="400"/>
        <end position="556"/>
    </location>
</feature>